<feature type="transmembrane region" description="Helical" evidence="17">
    <location>
        <begin position="421"/>
        <end position="446"/>
    </location>
</feature>
<evidence type="ECO:0000256" key="14">
    <source>
        <dbReference type="ARBA" id="ARBA00023137"/>
    </source>
</evidence>
<accession>A0A916X4S6</accession>
<organism evidence="20 21">
    <name type="scientific">Novosphingobium endophyticum</name>
    <dbReference type="NCBI Taxonomy" id="1955250"/>
    <lineage>
        <taxon>Bacteria</taxon>
        <taxon>Pseudomonadati</taxon>
        <taxon>Pseudomonadota</taxon>
        <taxon>Alphaproteobacteria</taxon>
        <taxon>Sphingomonadales</taxon>
        <taxon>Sphingomonadaceae</taxon>
        <taxon>Novosphingobium</taxon>
    </lineage>
</organism>
<dbReference type="InterPro" id="IPR027417">
    <property type="entry name" value="P-loop_NTPase"/>
</dbReference>
<dbReference type="GO" id="GO:0004713">
    <property type="term" value="F:protein tyrosine kinase activity"/>
    <property type="evidence" value="ECO:0007669"/>
    <property type="project" value="TreeGrafter"/>
</dbReference>
<evidence type="ECO:0000256" key="2">
    <source>
        <dbReference type="ARBA" id="ARBA00007316"/>
    </source>
</evidence>
<feature type="transmembrane region" description="Helical" evidence="17">
    <location>
        <begin position="30"/>
        <end position="48"/>
    </location>
</feature>
<evidence type="ECO:0000256" key="9">
    <source>
        <dbReference type="ARBA" id="ARBA00022741"/>
    </source>
</evidence>
<keyword evidence="8 17" id="KW-0812">Transmembrane</keyword>
<evidence type="ECO:0000256" key="3">
    <source>
        <dbReference type="ARBA" id="ARBA00008883"/>
    </source>
</evidence>
<dbReference type="EC" id="2.7.10.2" evidence="4"/>
<dbReference type="InterPro" id="IPR050445">
    <property type="entry name" value="Bact_polysacc_biosynth/exp"/>
</dbReference>
<evidence type="ECO:0000313" key="20">
    <source>
        <dbReference type="EMBL" id="GGB95246.1"/>
    </source>
</evidence>
<dbReference type="SUPFAM" id="SSF52540">
    <property type="entry name" value="P-loop containing nucleoside triphosphate hydrolases"/>
    <property type="match status" value="1"/>
</dbReference>
<evidence type="ECO:0000256" key="7">
    <source>
        <dbReference type="ARBA" id="ARBA00022679"/>
    </source>
</evidence>
<comment type="subcellular location">
    <subcellularLocation>
        <location evidence="1">Cell inner membrane</location>
        <topology evidence="1">Multi-pass membrane protein</topology>
    </subcellularLocation>
</comment>
<evidence type="ECO:0000256" key="8">
    <source>
        <dbReference type="ARBA" id="ARBA00022692"/>
    </source>
</evidence>
<gene>
    <name evidence="20" type="ORF">GCM10011494_12130</name>
</gene>
<dbReference type="EMBL" id="BMHK01000006">
    <property type="protein sequence ID" value="GGB95246.1"/>
    <property type="molecule type" value="Genomic_DNA"/>
</dbReference>
<comment type="similarity">
    <text evidence="3">Belongs to the etk/wzc family.</text>
</comment>
<evidence type="ECO:0000256" key="6">
    <source>
        <dbReference type="ARBA" id="ARBA00022519"/>
    </source>
</evidence>
<keyword evidence="10" id="KW-0418">Kinase</keyword>
<dbReference type="Proteomes" id="UP000608154">
    <property type="component" value="Unassembled WGS sequence"/>
</dbReference>
<proteinExistence type="inferred from homology"/>
<evidence type="ECO:0000256" key="1">
    <source>
        <dbReference type="ARBA" id="ARBA00004429"/>
    </source>
</evidence>
<feature type="domain" description="AAA" evidence="19">
    <location>
        <begin position="531"/>
        <end position="661"/>
    </location>
</feature>
<keyword evidence="12 17" id="KW-1133">Transmembrane helix</keyword>
<dbReference type="InterPro" id="IPR005702">
    <property type="entry name" value="Wzc-like_C"/>
</dbReference>
<dbReference type="Pfam" id="PF02706">
    <property type="entry name" value="Wzz"/>
    <property type="match status" value="1"/>
</dbReference>
<keyword evidence="5" id="KW-1003">Cell membrane</keyword>
<keyword evidence="14" id="KW-0829">Tyrosine-protein kinase</keyword>
<sequence>MDGRGDSAPVDEGALIDLRAFMQVLRRRRLVIILVSLVVFAAATAAYFTTPPVYTSTTTVALERGGEKVVQVDQVVPDVAPDSAAVDTEVAVLKSPGLIGKVVDDLQLTRYPEFNPALETGEVVPEEAQRKRAVTTVLGNMTASRNGFSYAIDISYASESPAMAAKVANKIAETYIGEQVATKSGATSRASDFLEGQLDELRAQVESAEAAVASYRASHGLFDLGGNSSVTQEEITTLNAQLAQARAEEAEARARLSTANAQLARGGSGEELGESLDSPVVSSLRSQRAKVSGRVAALRQQYGPRYPELTRTQQELQDIDEQISSEVRRIVANLSIQANAAGQRTGSIMGSLQRAKGTLAVDNKASVGLSELERRAESARTLYQTFLDRYKQTRAQRGLERADSYIVAEAQVPALPSSPNVLIFAVIGLIGAIAGSTVVVAILQLLDRGVETTSNLEKKLGMRVLGSIPDTKHLPELEGLGDSVHPTQLIVDRPQSSFAEAFRWLQTSIHFNQRDRGPVVVAITSALPNEGKTTAALSLARSAAMAGKRTILVDCDLRRRVSSTEPGPMETIGLRALLDNQGQLDDAIYVDPETGLFVLPRRNDEHHIQPFADSAAFSELIAALRAKFDFIVLDTPPVLTIDDSRVIAAKADSVILMVRWRKTPTRAAELALRHLDSVGANVIGATLSMVDVTAQARIGYEDASYYYGAYKSYYA</sequence>
<evidence type="ECO:0000256" key="17">
    <source>
        <dbReference type="SAM" id="Phobius"/>
    </source>
</evidence>
<evidence type="ECO:0000259" key="19">
    <source>
        <dbReference type="Pfam" id="PF13614"/>
    </source>
</evidence>
<reference evidence="20" key="2">
    <citation type="submission" date="2020-09" db="EMBL/GenBank/DDBJ databases">
        <authorList>
            <person name="Sun Q."/>
            <person name="Zhou Y."/>
        </authorList>
    </citation>
    <scope>NUCLEOTIDE SEQUENCE</scope>
    <source>
        <strain evidence="20">CGMCC 1.15095</strain>
    </source>
</reference>
<evidence type="ECO:0000256" key="11">
    <source>
        <dbReference type="ARBA" id="ARBA00022840"/>
    </source>
</evidence>
<comment type="caution">
    <text evidence="20">The sequence shown here is derived from an EMBL/GenBank/DDBJ whole genome shotgun (WGS) entry which is preliminary data.</text>
</comment>
<dbReference type="AlphaFoldDB" id="A0A916X4S6"/>
<keyword evidence="13 17" id="KW-0472">Membrane</keyword>
<comment type="similarity">
    <text evidence="2">Belongs to the CpsD/CapB family.</text>
</comment>
<dbReference type="Gene3D" id="3.40.50.300">
    <property type="entry name" value="P-loop containing nucleotide triphosphate hydrolases"/>
    <property type="match status" value="1"/>
</dbReference>
<evidence type="ECO:0000259" key="18">
    <source>
        <dbReference type="Pfam" id="PF02706"/>
    </source>
</evidence>
<dbReference type="Pfam" id="PF13614">
    <property type="entry name" value="AAA_31"/>
    <property type="match status" value="1"/>
</dbReference>
<dbReference type="CDD" id="cd05387">
    <property type="entry name" value="BY-kinase"/>
    <property type="match status" value="1"/>
</dbReference>
<evidence type="ECO:0000256" key="5">
    <source>
        <dbReference type="ARBA" id="ARBA00022475"/>
    </source>
</evidence>
<evidence type="ECO:0000313" key="21">
    <source>
        <dbReference type="Proteomes" id="UP000608154"/>
    </source>
</evidence>
<dbReference type="InterPro" id="IPR003856">
    <property type="entry name" value="LPS_length_determ_N"/>
</dbReference>
<keyword evidence="7" id="KW-0808">Transferase</keyword>
<evidence type="ECO:0000256" key="15">
    <source>
        <dbReference type="ARBA" id="ARBA00051245"/>
    </source>
</evidence>
<comment type="catalytic activity">
    <reaction evidence="15">
        <text>L-tyrosyl-[protein] + ATP = O-phospho-L-tyrosyl-[protein] + ADP + H(+)</text>
        <dbReference type="Rhea" id="RHEA:10596"/>
        <dbReference type="Rhea" id="RHEA-COMP:10136"/>
        <dbReference type="Rhea" id="RHEA-COMP:20101"/>
        <dbReference type="ChEBI" id="CHEBI:15378"/>
        <dbReference type="ChEBI" id="CHEBI:30616"/>
        <dbReference type="ChEBI" id="CHEBI:46858"/>
        <dbReference type="ChEBI" id="CHEBI:61978"/>
        <dbReference type="ChEBI" id="CHEBI:456216"/>
        <dbReference type="EC" id="2.7.10.2"/>
    </reaction>
</comment>
<evidence type="ECO:0000256" key="10">
    <source>
        <dbReference type="ARBA" id="ARBA00022777"/>
    </source>
</evidence>
<name>A0A916X4S6_9SPHN</name>
<feature type="domain" description="Polysaccharide chain length determinant N-terminal" evidence="18">
    <location>
        <begin position="16"/>
        <end position="106"/>
    </location>
</feature>
<evidence type="ECO:0000256" key="4">
    <source>
        <dbReference type="ARBA" id="ARBA00011903"/>
    </source>
</evidence>
<protein>
    <recommendedName>
        <fullName evidence="4">non-specific protein-tyrosine kinase</fullName>
        <ecNumber evidence="4">2.7.10.2</ecNumber>
    </recommendedName>
</protein>
<feature type="region of interest" description="Disordered" evidence="16">
    <location>
        <begin position="259"/>
        <end position="279"/>
    </location>
</feature>
<keyword evidence="11" id="KW-0067">ATP-binding</keyword>
<evidence type="ECO:0000256" key="16">
    <source>
        <dbReference type="SAM" id="MobiDB-lite"/>
    </source>
</evidence>
<evidence type="ECO:0000256" key="13">
    <source>
        <dbReference type="ARBA" id="ARBA00023136"/>
    </source>
</evidence>
<keyword evidence="9" id="KW-0547">Nucleotide-binding</keyword>
<reference evidence="20" key="1">
    <citation type="journal article" date="2014" name="Int. J. Syst. Evol. Microbiol.">
        <title>Complete genome sequence of Corynebacterium casei LMG S-19264T (=DSM 44701T), isolated from a smear-ripened cheese.</title>
        <authorList>
            <consortium name="US DOE Joint Genome Institute (JGI-PGF)"/>
            <person name="Walter F."/>
            <person name="Albersmeier A."/>
            <person name="Kalinowski J."/>
            <person name="Ruckert C."/>
        </authorList>
    </citation>
    <scope>NUCLEOTIDE SEQUENCE</scope>
    <source>
        <strain evidence="20">CGMCC 1.15095</strain>
    </source>
</reference>
<keyword evidence="21" id="KW-1185">Reference proteome</keyword>
<keyword evidence="6" id="KW-0997">Cell inner membrane</keyword>
<dbReference type="PANTHER" id="PTHR32309">
    <property type="entry name" value="TYROSINE-PROTEIN KINASE"/>
    <property type="match status" value="1"/>
</dbReference>
<dbReference type="PANTHER" id="PTHR32309:SF13">
    <property type="entry name" value="FERRIC ENTEROBACTIN TRANSPORT PROTEIN FEPE"/>
    <property type="match status" value="1"/>
</dbReference>
<evidence type="ECO:0000256" key="12">
    <source>
        <dbReference type="ARBA" id="ARBA00022989"/>
    </source>
</evidence>
<dbReference type="InterPro" id="IPR025669">
    <property type="entry name" value="AAA_dom"/>
</dbReference>
<dbReference type="GO" id="GO:0005886">
    <property type="term" value="C:plasma membrane"/>
    <property type="evidence" value="ECO:0007669"/>
    <property type="project" value="UniProtKB-SubCell"/>
</dbReference>